<feature type="compositionally biased region" description="Basic and acidic residues" evidence="6">
    <location>
        <begin position="206"/>
        <end position="238"/>
    </location>
</feature>
<feature type="compositionally biased region" description="Basic and acidic residues" evidence="6">
    <location>
        <begin position="121"/>
        <end position="136"/>
    </location>
</feature>
<dbReference type="InterPro" id="IPR027417">
    <property type="entry name" value="P-loop_NTPase"/>
</dbReference>
<proteinExistence type="inferred from homology"/>
<dbReference type="SUPFAM" id="SSF52540">
    <property type="entry name" value="P-loop containing nucleoside triphosphate hydrolases"/>
    <property type="match status" value="1"/>
</dbReference>
<accession>A0ABP1NDD7</accession>
<keyword evidence="2" id="KW-0547">Nucleotide-binding</keyword>
<dbReference type="InterPro" id="IPR005225">
    <property type="entry name" value="Small_GTP-bd"/>
</dbReference>
<dbReference type="EMBL" id="CAXAJV020001288">
    <property type="protein sequence ID" value="CAL7937743.1"/>
    <property type="molecule type" value="Genomic_DNA"/>
</dbReference>
<dbReference type="SMART" id="SM00174">
    <property type="entry name" value="RHO"/>
    <property type="match status" value="1"/>
</dbReference>
<evidence type="ECO:0000256" key="1">
    <source>
        <dbReference type="ARBA" id="ARBA00006270"/>
    </source>
</evidence>
<evidence type="ECO:0000256" key="6">
    <source>
        <dbReference type="SAM" id="MobiDB-lite"/>
    </source>
</evidence>
<comment type="similarity">
    <text evidence="1">Belongs to the small GTPase superfamily. Rab family.</text>
</comment>
<evidence type="ECO:0000256" key="5">
    <source>
        <dbReference type="ARBA" id="ARBA00023289"/>
    </source>
</evidence>
<keyword evidence="4" id="KW-0449">Lipoprotein</keyword>
<gene>
    <name evidence="7" type="ORF">XYLVIOL_LOCUS2887</name>
</gene>
<dbReference type="SMART" id="SM00175">
    <property type="entry name" value="RAB"/>
    <property type="match status" value="1"/>
</dbReference>
<feature type="region of interest" description="Disordered" evidence="6">
    <location>
        <begin position="1"/>
        <end position="47"/>
    </location>
</feature>
<keyword evidence="8" id="KW-1185">Reference proteome</keyword>
<dbReference type="Gene3D" id="3.40.50.300">
    <property type="entry name" value="P-loop containing nucleotide triphosphate hydrolases"/>
    <property type="match status" value="1"/>
</dbReference>
<dbReference type="Pfam" id="PF00071">
    <property type="entry name" value="Ras"/>
    <property type="match status" value="1"/>
</dbReference>
<protein>
    <submittedName>
        <fullName evidence="7">Uncharacterized protein</fullName>
    </submittedName>
</protein>
<dbReference type="CDD" id="cd04107">
    <property type="entry name" value="Rab32_Rab38"/>
    <property type="match status" value="1"/>
</dbReference>
<dbReference type="PRINTS" id="PR00449">
    <property type="entry name" value="RASTRNSFRMNG"/>
</dbReference>
<dbReference type="Proteomes" id="UP001642520">
    <property type="component" value="Unassembled WGS sequence"/>
</dbReference>
<dbReference type="PANTHER" id="PTHR47981:SF39">
    <property type="entry name" value="RAS-RELATED PROTEIN RAB"/>
    <property type="match status" value="1"/>
</dbReference>
<feature type="compositionally biased region" description="Basic and acidic residues" evidence="6">
    <location>
        <begin position="261"/>
        <end position="276"/>
    </location>
</feature>
<reference evidence="7 8" key="1">
    <citation type="submission" date="2024-08" db="EMBL/GenBank/DDBJ databases">
        <authorList>
            <person name="Will J Nash"/>
            <person name="Angela Man"/>
            <person name="Seanna McTaggart"/>
            <person name="Kendall Baker"/>
            <person name="Tom Barker"/>
            <person name="Leah Catchpole"/>
            <person name="Alex Durrant"/>
            <person name="Karim Gharbi"/>
            <person name="Naomi Irish"/>
            <person name="Gemy Kaithakottil"/>
            <person name="Debby Ku"/>
            <person name="Aaliyah Providence"/>
            <person name="Felix Shaw"/>
            <person name="David Swarbreck"/>
            <person name="Chris Watkins"/>
            <person name="Ann M. McCartney"/>
            <person name="Giulio Formenti"/>
            <person name="Alice Mouton"/>
            <person name="Noel Vella"/>
            <person name="Bjorn M von Reumont"/>
            <person name="Adriana Vella"/>
            <person name="Wilfried Haerty"/>
        </authorList>
    </citation>
    <scope>NUCLEOTIDE SEQUENCE [LARGE SCALE GENOMIC DNA]</scope>
</reference>
<feature type="compositionally biased region" description="Polar residues" evidence="6">
    <location>
        <begin position="241"/>
        <end position="260"/>
    </location>
</feature>
<evidence type="ECO:0000313" key="8">
    <source>
        <dbReference type="Proteomes" id="UP001642520"/>
    </source>
</evidence>
<feature type="compositionally biased region" description="Basic residues" evidence="6">
    <location>
        <begin position="146"/>
        <end position="157"/>
    </location>
</feature>
<organism evidence="7 8">
    <name type="scientific">Xylocopa violacea</name>
    <name type="common">Violet carpenter bee</name>
    <name type="synonym">Apis violacea</name>
    <dbReference type="NCBI Taxonomy" id="135666"/>
    <lineage>
        <taxon>Eukaryota</taxon>
        <taxon>Metazoa</taxon>
        <taxon>Ecdysozoa</taxon>
        <taxon>Arthropoda</taxon>
        <taxon>Hexapoda</taxon>
        <taxon>Insecta</taxon>
        <taxon>Pterygota</taxon>
        <taxon>Neoptera</taxon>
        <taxon>Endopterygota</taxon>
        <taxon>Hymenoptera</taxon>
        <taxon>Apocrita</taxon>
        <taxon>Aculeata</taxon>
        <taxon>Apoidea</taxon>
        <taxon>Anthophila</taxon>
        <taxon>Apidae</taxon>
        <taxon>Xylocopa</taxon>
        <taxon>Xylocopa</taxon>
    </lineage>
</organism>
<dbReference type="PANTHER" id="PTHR47981">
    <property type="entry name" value="RAB FAMILY"/>
    <property type="match status" value="1"/>
</dbReference>
<evidence type="ECO:0000256" key="2">
    <source>
        <dbReference type="ARBA" id="ARBA00022741"/>
    </source>
</evidence>
<evidence type="ECO:0000256" key="4">
    <source>
        <dbReference type="ARBA" id="ARBA00023288"/>
    </source>
</evidence>
<evidence type="ECO:0000313" key="7">
    <source>
        <dbReference type="EMBL" id="CAL7937743.1"/>
    </source>
</evidence>
<feature type="compositionally biased region" description="Basic and acidic residues" evidence="6">
    <location>
        <begin position="167"/>
        <end position="178"/>
    </location>
</feature>
<feature type="compositionally biased region" description="Polar residues" evidence="6">
    <location>
        <begin position="31"/>
        <end position="47"/>
    </location>
</feature>
<evidence type="ECO:0000256" key="3">
    <source>
        <dbReference type="ARBA" id="ARBA00023134"/>
    </source>
</evidence>
<sequence length="669" mass="74043">MDRNESANEGGSSPDTVIARSSSEEDRNKHACTTSGEYVTVGDSSSSLDTVTNAGAIAAASNEPPGTEDKKRGRFGALANSFRKEGGLFNIRKKNRHLDEHGAEAEPDVEEKGSLLPCGEAGRKRSPVEEDDRKAGGDGAGPSTALKKKKKKSHSLVRKLSLNKFRLSTEPEPRHTPEGGDSSRSQSQSSQESPSLSDSPSRITRKGQEAERLGHRDGHDAPPIGSDREKGEVRKPEKLLSTITVVQSKSPSLTIRSFPNSKHDSESPDKSPKSETRCSSTLPYAISKWPEQRASSQQPRKRLNTKSESDSGLAKSPPHEVRRKLSLLEEKRAIFQRRFFESTRDSTDSRQTVVAVTVDDDDDRPSVKEENSGIGKRTARHISVKKFDTFSTFEGTFDEETGVGYLAGIEEDYTESYDRQNDNYRDTMGPIMGDTGERSKIVSHDSMSSQNNAPNAGVGEKREHLYKILVIGELGAGKTSIIKRYVHQFFSQHYRATIGVDFALKVLNWDPHTIIRLQLWDIAGQERFGNMTRVYYKEAVGAFIVFDVTRSATLDAVVKWKQDLDSKVQLPDGSPIPCVLLANKCDQQKEGLVNTPTKMDEYCKEKNFVGWFETSAKENINIEEAARFLVNKILQNDQLMKGNGAQDATDGERFALNQSPTTSKKSCSC</sequence>
<keyword evidence="5" id="KW-0636">Prenylation</keyword>
<name>A0ABP1NDD7_XYLVO</name>
<dbReference type="NCBIfam" id="TIGR00231">
    <property type="entry name" value="small_GTP"/>
    <property type="match status" value="1"/>
</dbReference>
<feature type="region of interest" description="Disordered" evidence="6">
    <location>
        <begin position="93"/>
        <end position="325"/>
    </location>
</feature>
<comment type="caution">
    <text evidence="7">The sequence shown here is derived from an EMBL/GenBank/DDBJ whole genome shotgun (WGS) entry which is preliminary data.</text>
</comment>
<dbReference type="SMART" id="SM00173">
    <property type="entry name" value="RAS"/>
    <property type="match status" value="1"/>
</dbReference>
<keyword evidence="3" id="KW-0342">GTP-binding</keyword>
<dbReference type="PROSITE" id="PS51419">
    <property type="entry name" value="RAB"/>
    <property type="match status" value="1"/>
</dbReference>
<dbReference type="InterPro" id="IPR001806">
    <property type="entry name" value="Small_GTPase"/>
</dbReference>
<feature type="compositionally biased region" description="Low complexity" evidence="6">
    <location>
        <begin position="179"/>
        <end position="202"/>
    </location>
</feature>
<dbReference type="InterPro" id="IPR030697">
    <property type="entry name" value="Rab29/Rab38/Rab32"/>
</dbReference>
<dbReference type="SMART" id="SM00176">
    <property type="entry name" value="RAN"/>
    <property type="match status" value="1"/>
</dbReference>
<feature type="compositionally biased region" description="Polar residues" evidence="6">
    <location>
        <begin position="7"/>
        <end position="21"/>
    </location>
</feature>
<dbReference type="PROSITE" id="PS51421">
    <property type="entry name" value="RAS"/>
    <property type="match status" value="1"/>
</dbReference>